<organism evidence="2 3">
    <name type="scientific">Paenibacillus vandeheii</name>
    <dbReference type="NCBI Taxonomy" id="3035917"/>
    <lineage>
        <taxon>Bacteria</taxon>
        <taxon>Bacillati</taxon>
        <taxon>Bacillota</taxon>
        <taxon>Bacilli</taxon>
        <taxon>Bacillales</taxon>
        <taxon>Paenibacillaceae</taxon>
        <taxon>Paenibacillus</taxon>
    </lineage>
</organism>
<comment type="caution">
    <text evidence="2">The sequence shown here is derived from an EMBL/GenBank/DDBJ whole genome shotgun (WGS) entry which is preliminary data.</text>
</comment>
<proteinExistence type="predicted"/>
<dbReference type="RefSeq" id="WP_301246444.1">
    <property type="nucleotide sequence ID" value="NZ_JAROCD010000005.1"/>
</dbReference>
<sequence>MTQMIKAKDDTLTEELVASLVGKCVHAPTNVHEIQTPTGATTKANVWFAGTVAGYEKAVIGFNYEADEFHEKPQTYYNVHLTDGMGYILTSAFELEIYELTQEEFAQLIEEKKKEENTENINQSLSDVLTNKETNEELNPELLIGNE</sequence>
<keyword evidence="3" id="KW-1185">Reference proteome</keyword>
<dbReference type="EMBL" id="JAROCD010000005">
    <property type="protein sequence ID" value="MDN4601753.1"/>
    <property type="molecule type" value="Genomic_DNA"/>
</dbReference>
<evidence type="ECO:0000313" key="3">
    <source>
        <dbReference type="Proteomes" id="UP001174205"/>
    </source>
</evidence>
<gene>
    <name evidence="2" type="ORF">P5G61_11005</name>
</gene>
<dbReference type="Proteomes" id="UP001174205">
    <property type="component" value="Unassembled WGS sequence"/>
</dbReference>
<evidence type="ECO:0000313" key="2">
    <source>
        <dbReference type="EMBL" id="MDN4601753.1"/>
    </source>
</evidence>
<name>A0ABT8JA15_9BACL</name>
<feature type="region of interest" description="Disordered" evidence="1">
    <location>
        <begin position="115"/>
        <end position="147"/>
    </location>
</feature>
<accession>A0ABT8JA15</accession>
<reference evidence="2" key="1">
    <citation type="submission" date="2023-03" db="EMBL/GenBank/DDBJ databases">
        <title>MT1 and MT2 Draft Genomes of Novel Species.</title>
        <authorList>
            <person name="Venkateswaran K."/>
        </authorList>
    </citation>
    <scope>NUCLEOTIDE SEQUENCE</scope>
    <source>
        <strain evidence="2">F6_3S_P_1C</strain>
    </source>
</reference>
<evidence type="ECO:0000256" key="1">
    <source>
        <dbReference type="SAM" id="MobiDB-lite"/>
    </source>
</evidence>
<feature type="compositionally biased region" description="Polar residues" evidence="1">
    <location>
        <begin position="123"/>
        <end position="132"/>
    </location>
</feature>
<protein>
    <submittedName>
        <fullName evidence="2">Uncharacterized protein</fullName>
    </submittedName>
</protein>